<dbReference type="PROSITE" id="PS50112">
    <property type="entry name" value="PAS"/>
    <property type="match status" value="8"/>
</dbReference>
<evidence type="ECO:0000256" key="6">
    <source>
        <dbReference type="ARBA" id="ARBA00022553"/>
    </source>
</evidence>
<dbReference type="Pfam" id="PF08448">
    <property type="entry name" value="PAS_4"/>
    <property type="match status" value="1"/>
</dbReference>
<keyword evidence="14" id="KW-0175">Coiled coil</keyword>
<protein>
    <recommendedName>
        <fullName evidence="3">histidine kinase</fullName>
        <ecNumber evidence="3">2.7.13.3</ecNumber>
    </recommendedName>
</protein>
<dbReference type="RefSeq" id="WP_015723479.1">
    <property type="nucleotide sequence ID" value="NC_014972.1"/>
</dbReference>
<dbReference type="KEGG" id="dpr:Despr_0759"/>
<gene>
    <name evidence="18" type="ordered locus">Despr_0759</name>
</gene>
<evidence type="ECO:0000313" key="18">
    <source>
        <dbReference type="EMBL" id="ADW16934.1"/>
    </source>
</evidence>
<evidence type="ECO:0000259" key="17">
    <source>
        <dbReference type="PROSITE" id="PS50113"/>
    </source>
</evidence>
<evidence type="ECO:0000256" key="10">
    <source>
        <dbReference type="ARBA" id="ARBA00022741"/>
    </source>
</evidence>
<evidence type="ECO:0000313" key="19">
    <source>
        <dbReference type="Proteomes" id="UP000006365"/>
    </source>
</evidence>
<keyword evidence="6" id="KW-0597">Phosphoprotein</keyword>
<feature type="domain" description="Histidine kinase" evidence="15">
    <location>
        <begin position="1266"/>
        <end position="1476"/>
    </location>
</feature>
<feature type="domain" description="PAS" evidence="16">
    <location>
        <begin position="1105"/>
        <end position="1160"/>
    </location>
</feature>
<dbReference type="GO" id="GO:0000166">
    <property type="term" value="F:nucleotide binding"/>
    <property type="evidence" value="ECO:0007669"/>
    <property type="project" value="UniProtKB-KW"/>
</dbReference>
<dbReference type="InterPro" id="IPR036097">
    <property type="entry name" value="HisK_dim/P_sf"/>
</dbReference>
<evidence type="ECO:0000256" key="5">
    <source>
        <dbReference type="ARBA" id="ARBA00022519"/>
    </source>
</evidence>
<dbReference type="Gene3D" id="1.10.287.130">
    <property type="match status" value="1"/>
</dbReference>
<feature type="coiled-coil region" evidence="14">
    <location>
        <begin position="596"/>
        <end position="623"/>
    </location>
</feature>
<dbReference type="Pfam" id="PF00512">
    <property type="entry name" value="HisKA"/>
    <property type="match status" value="1"/>
</dbReference>
<evidence type="ECO:0000259" key="16">
    <source>
        <dbReference type="PROSITE" id="PS50112"/>
    </source>
</evidence>
<dbReference type="NCBIfam" id="TIGR00229">
    <property type="entry name" value="sensory_box"/>
    <property type="match status" value="9"/>
</dbReference>
<evidence type="ECO:0000256" key="12">
    <source>
        <dbReference type="ARBA" id="ARBA00022989"/>
    </source>
</evidence>
<evidence type="ECO:0000256" key="2">
    <source>
        <dbReference type="ARBA" id="ARBA00004429"/>
    </source>
</evidence>
<dbReference type="SMART" id="SM00086">
    <property type="entry name" value="PAC"/>
    <property type="match status" value="10"/>
</dbReference>
<dbReference type="Pfam" id="PF13426">
    <property type="entry name" value="PAS_9"/>
    <property type="match status" value="2"/>
</dbReference>
<evidence type="ECO:0000256" key="3">
    <source>
        <dbReference type="ARBA" id="ARBA00012438"/>
    </source>
</evidence>
<dbReference type="InterPro" id="IPR003661">
    <property type="entry name" value="HisK_dim/P_dom"/>
</dbReference>
<feature type="domain" description="PAC" evidence="17">
    <location>
        <begin position="687"/>
        <end position="739"/>
    </location>
</feature>
<dbReference type="PROSITE" id="PS50109">
    <property type="entry name" value="HIS_KIN"/>
    <property type="match status" value="1"/>
</dbReference>
<keyword evidence="11 18" id="KW-0418">Kinase</keyword>
<keyword evidence="12" id="KW-1133">Transmembrane helix</keyword>
<dbReference type="Gene3D" id="3.30.450.20">
    <property type="entry name" value="PAS domain"/>
    <property type="match status" value="10"/>
</dbReference>
<dbReference type="InterPro" id="IPR013655">
    <property type="entry name" value="PAS_fold_3"/>
</dbReference>
<name>A0A7U3YK94_DESPD</name>
<dbReference type="Gene3D" id="2.10.70.100">
    <property type="match status" value="1"/>
</dbReference>
<dbReference type="CDD" id="cd00082">
    <property type="entry name" value="HisKA"/>
    <property type="match status" value="1"/>
</dbReference>
<feature type="domain" description="PAS" evidence="16">
    <location>
        <begin position="982"/>
        <end position="1049"/>
    </location>
</feature>
<evidence type="ECO:0000256" key="9">
    <source>
        <dbReference type="ARBA" id="ARBA00022737"/>
    </source>
</evidence>
<dbReference type="SUPFAM" id="SSF47384">
    <property type="entry name" value="Homodimeric domain of signal transducing histidine kinase"/>
    <property type="match status" value="1"/>
</dbReference>
<evidence type="ECO:0000256" key="1">
    <source>
        <dbReference type="ARBA" id="ARBA00000085"/>
    </source>
</evidence>
<evidence type="ECO:0000256" key="13">
    <source>
        <dbReference type="ARBA" id="ARBA00023136"/>
    </source>
</evidence>
<dbReference type="PANTHER" id="PTHR43304">
    <property type="entry name" value="PHYTOCHROME-LIKE PROTEIN CPH1"/>
    <property type="match status" value="1"/>
</dbReference>
<dbReference type="Gene3D" id="3.30.565.10">
    <property type="entry name" value="Histidine kinase-like ATPase, C-terminal domain"/>
    <property type="match status" value="1"/>
</dbReference>
<feature type="coiled-coil region" evidence="14">
    <location>
        <begin position="1212"/>
        <end position="1250"/>
    </location>
</feature>
<feature type="domain" description="PAC" evidence="17">
    <location>
        <begin position="156"/>
        <end position="209"/>
    </location>
</feature>
<dbReference type="PRINTS" id="PR00344">
    <property type="entry name" value="BCTRLSENSOR"/>
</dbReference>
<dbReference type="InterPro" id="IPR001610">
    <property type="entry name" value="PAC"/>
</dbReference>
<dbReference type="SMART" id="SM00387">
    <property type="entry name" value="HATPase_c"/>
    <property type="match status" value="1"/>
</dbReference>
<dbReference type="PROSITE" id="PS50113">
    <property type="entry name" value="PAC"/>
    <property type="match status" value="7"/>
</dbReference>
<dbReference type="InterPro" id="IPR035965">
    <property type="entry name" value="PAS-like_dom_sf"/>
</dbReference>
<dbReference type="InterPro" id="IPR013767">
    <property type="entry name" value="PAS_fold"/>
</dbReference>
<dbReference type="InterPro" id="IPR000700">
    <property type="entry name" value="PAS-assoc_C"/>
</dbReference>
<dbReference type="SUPFAM" id="SSF55874">
    <property type="entry name" value="ATPase domain of HSP90 chaperone/DNA topoisomerase II/histidine kinase"/>
    <property type="match status" value="1"/>
</dbReference>
<dbReference type="InterPro" id="IPR013656">
    <property type="entry name" value="PAS_4"/>
</dbReference>
<evidence type="ECO:0000256" key="4">
    <source>
        <dbReference type="ARBA" id="ARBA00022475"/>
    </source>
</evidence>
<feature type="domain" description="PAS" evidence="16">
    <location>
        <begin position="486"/>
        <end position="532"/>
    </location>
</feature>
<keyword evidence="4" id="KW-1003">Cell membrane</keyword>
<proteinExistence type="predicted"/>
<keyword evidence="5" id="KW-0997">Cell inner membrane</keyword>
<keyword evidence="9" id="KW-0677">Repeat</keyword>
<dbReference type="Proteomes" id="UP000006365">
    <property type="component" value="Chromosome"/>
</dbReference>
<dbReference type="GO" id="GO:0000155">
    <property type="term" value="F:phosphorelay sensor kinase activity"/>
    <property type="evidence" value="ECO:0007669"/>
    <property type="project" value="InterPro"/>
</dbReference>
<feature type="domain" description="PAS" evidence="16">
    <location>
        <begin position="740"/>
        <end position="823"/>
    </location>
</feature>
<dbReference type="InterPro" id="IPR000014">
    <property type="entry name" value="PAS"/>
</dbReference>
<evidence type="ECO:0000259" key="15">
    <source>
        <dbReference type="PROSITE" id="PS50109"/>
    </source>
</evidence>
<dbReference type="Pfam" id="PF00989">
    <property type="entry name" value="PAS"/>
    <property type="match status" value="1"/>
</dbReference>
<dbReference type="PANTHER" id="PTHR43304:SF1">
    <property type="entry name" value="PAC DOMAIN-CONTAINING PROTEIN"/>
    <property type="match status" value="1"/>
</dbReference>
<keyword evidence="8" id="KW-0812">Transmembrane</keyword>
<feature type="coiled-coil region" evidence="14">
    <location>
        <begin position="451"/>
        <end position="482"/>
    </location>
</feature>
<feature type="domain" description="PAS" evidence="16">
    <location>
        <begin position="859"/>
        <end position="930"/>
    </location>
</feature>
<dbReference type="InterPro" id="IPR003594">
    <property type="entry name" value="HATPase_dom"/>
</dbReference>
<dbReference type="GO" id="GO:0005886">
    <property type="term" value="C:plasma membrane"/>
    <property type="evidence" value="ECO:0007669"/>
    <property type="project" value="UniProtKB-SubCell"/>
</dbReference>
<evidence type="ECO:0000256" key="11">
    <source>
        <dbReference type="ARBA" id="ARBA00022777"/>
    </source>
</evidence>
<reference evidence="18 19" key="1">
    <citation type="journal article" date="2011" name="Stand. Genomic Sci.">
        <title>Complete genome sequence of Desulfobulbus propionicus type strain (1pr3).</title>
        <authorList>
            <person name="Pagani I."/>
            <person name="Lapidus A."/>
            <person name="Nolan M."/>
            <person name="Lucas S."/>
            <person name="Hammon N."/>
            <person name="Deshpande S."/>
            <person name="Cheng J.F."/>
            <person name="Chertkov O."/>
            <person name="Davenport K."/>
            <person name="Tapia R."/>
            <person name="Han C."/>
            <person name="Goodwin L."/>
            <person name="Pitluck S."/>
            <person name="Liolios K."/>
            <person name="Mavromatis K."/>
            <person name="Ivanova N."/>
            <person name="Mikhailova N."/>
            <person name="Pati A."/>
            <person name="Chen A."/>
            <person name="Palaniappan K."/>
            <person name="Land M."/>
            <person name="Hauser L."/>
            <person name="Chang Y.J."/>
            <person name="Jeffries C.D."/>
            <person name="Detter J.C."/>
            <person name="Brambilla E."/>
            <person name="Kannan K.P."/>
            <person name="Djao O.D."/>
            <person name="Rohde M."/>
            <person name="Pukall R."/>
            <person name="Spring S."/>
            <person name="Goker M."/>
            <person name="Sikorski J."/>
            <person name="Woyke T."/>
            <person name="Bristow J."/>
            <person name="Eisen J.A."/>
            <person name="Markowitz V."/>
            <person name="Hugenholtz P."/>
            <person name="Kyrpides N.C."/>
            <person name="Klenk H.P."/>
        </authorList>
    </citation>
    <scope>NUCLEOTIDE SEQUENCE [LARGE SCALE GENOMIC DNA]</scope>
    <source>
        <strain evidence="19">ATCC 33891 / DSM 2032 / 1pr3</strain>
    </source>
</reference>
<dbReference type="InterPro" id="IPR004358">
    <property type="entry name" value="Sig_transdc_His_kin-like_C"/>
</dbReference>
<keyword evidence="19" id="KW-1185">Reference proteome</keyword>
<feature type="domain" description="PAS" evidence="16">
    <location>
        <begin position="81"/>
        <end position="153"/>
    </location>
</feature>
<evidence type="ECO:0000256" key="8">
    <source>
        <dbReference type="ARBA" id="ARBA00022692"/>
    </source>
</evidence>
<evidence type="ECO:0000256" key="7">
    <source>
        <dbReference type="ARBA" id="ARBA00022679"/>
    </source>
</evidence>
<comment type="subcellular location">
    <subcellularLocation>
        <location evidence="2">Cell inner membrane</location>
        <topology evidence="2">Multi-pass membrane protein</topology>
    </subcellularLocation>
</comment>
<dbReference type="Pfam" id="PF02518">
    <property type="entry name" value="HATPase_c"/>
    <property type="match status" value="1"/>
</dbReference>
<feature type="domain" description="PAS" evidence="16">
    <location>
        <begin position="613"/>
        <end position="683"/>
    </location>
</feature>
<dbReference type="InterPro" id="IPR052162">
    <property type="entry name" value="Sensor_kinase/Photoreceptor"/>
</dbReference>
<accession>A0A7U3YK94</accession>
<dbReference type="InterPro" id="IPR005467">
    <property type="entry name" value="His_kinase_dom"/>
</dbReference>
<dbReference type="EMBL" id="CP002364">
    <property type="protein sequence ID" value="ADW16934.1"/>
    <property type="molecule type" value="Genomic_DNA"/>
</dbReference>
<evidence type="ECO:0000256" key="14">
    <source>
        <dbReference type="SAM" id="Coils"/>
    </source>
</evidence>
<dbReference type="Pfam" id="PF08447">
    <property type="entry name" value="PAS_3"/>
    <property type="match status" value="6"/>
</dbReference>
<feature type="domain" description="PAC" evidence="17">
    <location>
        <begin position="1176"/>
        <end position="1228"/>
    </location>
</feature>
<organism evidence="18 19">
    <name type="scientific">Desulfobulbus propionicus (strain ATCC 33891 / DSM 2032 / VKM B-1956 / 1pr3)</name>
    <dbReference type="NCBI Taxonomy" id="577650"/>
    <lineage>
        <taxon>Bacteria</taxon>
        <taxon>Pseudomonadati</taxon>
        <taxon>Thermodesulfobacteriota</taxon>
        <taxon>Desulfobulbia</taxon>
        <taxon>Desulfobulbales</taxon>
        <taxon>Desulfobulbaceae</taxon>
        <taxon>Desulfobulbus</taxon>
    </lineage>
</organism>
<keyword evidence="7" id="KW-0808">Transferase</keyword>
<dbReference type="SUPFAM" id="SSF55785">
    <property type="entry name" value="PYP-like sensor domain (PAS domain)"/>
    <property type="match status" value="10"/>
</dbReference>
<keyword evidence="13" id="KW-0472">Membrane</keyword>
<dbReference type="SMART" id="SM00091">
    <property type="entry name" value="PAS"/>
    <property type="match status" value="8"/>
</dbReference>
<dbReference type="CDD" id="cd00130">
    <property type="entry name" value="PAS"/>
    <property type="match status" value="9"/>
</dbReference>
<dbReference type="FunFam" id="2.10.70.100:FF:000001">
    <property type="entry name" value="Sensory transduction histidine kinase"/>
    <property type="match status" value="2"/>
</dbReference>
<feature type="domain" description="PAC" evidence="17">
    <location>
        <begin position="408"/>
        <end position="460"/>
    </location>
</feature>
<feature type="domain" description="PAC" evidence="17">
    <location>
        <begin position="28"/>
        <end position="80"/>
    </location>
</feature>
<comment type="catalytic activity">
    <reaction evidence="1">
        <text>ATP + protein L-histidine = ADP + protein N-phospho-L-histidine.</text>
        <dbReference type="EC" id="2.7.13.3"/>
    </reaction>
</comment>
<keyword evidence="10" id="KW-0547">Nucleotide-binding</keyword>
<feature type="domain" description="PAS" evidence="16">
    <location>
        <begin position="210"/>
        <end position="281"/>
    </location>
</feature>
<dbReference type="SMART" id="SM00388">
    <property type="entry name" value="HisKA"/>
    <property type="match status" value="1"/>
</dbReference>
<sequence>MLQRHIHPDDAARVHYTFATALHHCAVYELEHRIVRPDGQVRWVHNRAYPYCNGKEKPVRYIGATLDITERKQAQQALQASDERFNLAVQAAQEGVWDWNLETDEVWYSPRYKEMLGYAEEEIEHHLSSWLRLLHPDDREPCLQHVDAVKQGEREYEMEFRLRHKDGRYLAILSRGLPLKRASDGKVVRIVGTHLDLTARKRADAALRLSEERLRLALDAARMGAFHWNITTGEVVWTGSYRQVAGISSDMPANYANWLNSLFPEDRESADQQVREAMEKRKDLDLEYRILWPDGSLRWISARGRFSHDRHGAPLRLEGVITDLTERKQMEERLHKSEQRFRALTLASSDVVYCMSPDWREMKLLYGKDFIADTDSPSRHWLERYIRPQDQDHVLAVIDQAIRTKSTFTLEHQVLQTDGSPGWTSSRAIPLLDEQGNIVEWFGAASNITVRKQAELAAKLLANNLQQQVAEGTIELEQAVKALQASEHRYRSVVEDQTEMIARFKPDDHAYTFVNEVFCRFFGQTEQELIGRAWYPEAVAEDIPMIHAALQELSPANPVVTIESRVYDAAGTVRWVQVINRGIFDAAGQLVEIQGVGRDITERKQLEEQLRKSEEKFRSLVETTSECIWETDAQGRFTYLSPRFADMTGYAPEEYIGEKCIALLPAHEREGIGRQVLTTIANQQPFRSLQHAVHHRHGQQLTVNVSAVPVFNGNGECLGFRGVTRDVSEQKLLTDALVASEERFRCLFEKHSAIMLLVDGSTGCIQDVNVAASRFYGYSRENMQGMSLLQIVCMTPDALADTLYKVNKEHLRQLVLQHRLADGTLRTVEVNATPIPYDDKTVNFAIIHDITRRMEIEKEREQYFRLFATSSDLMCIADLKQGCFKKINPAGIELLGYSESELLERPYMDFVHAEDRQRTLDAAARQMREGVILDFENRYLRKNGTICWLSWRGYVDKEEKLTYATARDMTAYKRLVETLAAREEHFRKLFEQHSSIMVLVDPANGAILDANEAAAQFYGYSREELRSMNINQVNMLPQEQIDELMQQLRAQTIKQMIVPHRLASGGIRTVEVHATPIVYQDQQLNFSIVHDITERLLGEKRLQKAEAYARKLIEVNLDPLVTIDAGGRIRDVNAASSQATGYSREEMIGTDFSAYFTEPDKAQASYRQAFQTGMVRDFPLEIRHRDGHVTPVLYNATVLTDEEHKVTGVFAAARDISRLKQAEEQLRVLNAELERKVEERTHELQESQKQVLHAEKLSAIGMLSASIAHEFNNPLQGIMTVLKGLKKWVTLEDEERELVDAAIGESERMKHLIRSLQEFNRPSSGRKTLMNIHQALDSLLLLQTNVFTKKQIRVERDYADDLPAIEAVPDQIKQVFLNLLTNACDACGRRNGVVAIRTWREGDKVAVAVKDSGGGIAPENLDRIFQPFFSTKEAVKGTGLGLSVSHGIVHAHGGEIRVESRLGKGATFTVVLPIHGAKRTSHHNETKTDERPAG</sequence>
<feature type="domain" description="PAC" evidence="17">
    <location>
        <begin position="560"/>
        <end position="612"/>
    </location>
</feature>
<dbReference type="EC" id="2.7.13.3" evidence="3"/>
<dbReference type="InterPro" id="IPR036890">
    <property type="entry name" value="HATPase_C_sf"/>
</dbReference>
<feature type="domain" description="PAC" evidence="17">
    <location>
        <begin position="284"/>
        <end position="336"/>
    </location>
</feature>